<keyword evidence="1" id="KW-0472">Membrane</keyword>
<keyword evidence="1" id="KW-0812">Transmembrane</keyword>
<feature type="domain" description="TIR" evidence="2">
    <location>
        <begin position="216"/>
        <end position="356"/>
    </location>
</feature>
<gene>
    <name evidence="4" type="primary">LOC106173051</name>
</gene>
<dbReference type="AlphaFoldDB" id="A0A1S3JHV8"/>
<sequence length="388" mass="44274">MYLEGNETSAIALMNRALQADPRCMDSPTAINVTRNCSEACIQFQVSMVTVYESVNKAVNMTIYFRSCAVELLVTPGCRDMSNDAQSPLFQELSHKAVSDVHKLLPIFQYFTIVDIQGKECFCNDGDMCNKDIINLGPLPTAIPSVRPALNIIIPCASVGIVIIVSAPIVFIWALRKGIILRVKLTARTRNFEGDNDLKEGDAEDEWRETGEIKGFYYHAFISYNEYAKEDKAFVKGRLIPELERRGFRIYKPDERVGDIARQKEDIGIEASSRFIMIVSPRYFEMEGVNDQCGRARKKLNDDKIRIIPIILEDFDRKLKQNKQYASVRELMKQPRFEKPNEDAMDKFFNDIVDFMPMLENQAERADRDGLHQEQIELDVEINGNGGE</sequence>
<dbReference type="Proteomes" id="UP000085678">
    <property type="component" value="Unplaced"/>
</dbReference>
<accession>A0A1S3JHV8</accession>
<dbReference type="Pfam" id="PF13676">
    <property type="entry name" value="TIR_2"/>
    <property type="match status" value="1"/>
</dbReference>
<dbReference type="InParanoid" id="A0A1S3JHV8"/>
<evidence type="ECO:0000313" key="4">
    <source>
        <dbReference type="RefSeq" id="XP_013409484.1"/>
    </source>
</evidence>
<proteinExistence type="predicted"/>
<evidence type="ECO:0000259" key="2">
    <source>
        <dbReference type="PROSITE" id="PS50104"/>
    </source>
</evidence>
<protein>
    <submittedName>
        <fullName evidence="4">Uncharacterized protein LOC106173051</fullName>
    </submittedName>
</protein>
<dbReference type="InterPro" id="IPR000157">
    <property type="entry name" value="TIR_dom"/>
</dbReference>
<evidence type="ECO:0000313" key="3">
    <source>
        <dbReference type="Proteomes" id="UP000085678"/>
    </source>
</evidence>
<dbReference type="GO" id="GO:0007165">
    <property type="term" value="P:signal transduction"/>
    <property type="evidence" value="ECO:0007669"/>
    <property type="project" value="InterPro"/>
</dbReference>
<dbReference type="SUPFAM" id="SSF52200">
    <property type="entry name" value="Toll/Interleukin receptor TIR domain"/>
    <property type="match status" value="1"/>
</dbReference>
<organism evidence="3 4">
    <name type="scientific">Lingula anatina</name>
    <name type="common">Brachiopod</name>
    <name type="synonym">Lingula unguis</name>
    <dbReference type="NCBI Taxonomy" id="7574"/>
    <lineage>
        <taxon>Eukaryota</taxon>
        <taxon>Metazoa</taxon>
        <taxon>Spiralia</taxon>
        <taxon>Lophotrochozoa</taxon>
        <taxon>Brachiopoda</taxon>
        <taxon>Linguliformea</taxon>
        <taxon>Lingulata</taxon>
        <taxon>Lingulida</taxon>
        <taxon>Linguloidea</taxon>
        <taxon>Lingulidae</taxon>
        <taxon>Lingula</taxon>
    </lineage>
</organism>
<dbReference type="GeneID" id="106173051"/>
<dbReference type="RefSeq" id="XP_013409484.1">
    <property type="nucleotide sequence ID" value="XM_013554030.1"/>
</dbReference>
<dbReference type="InterPro" id="IPR035897">
    <property type="entry name" value="Toll_tir_struct_dom_sf"/>
</dbReference>
<feature type="transmembrane region" description="Helical" evidence="1">
    <location>
        <begin position="152"/>
        <end position="175"/>
    </location>
</feature>
<evidence type="ECO:0000256" key="1">
    <source>
        <dbReference type="SAM" id="Phobius"/>
    </source>
</evidence>
<dbReference type="KEGG" id="lak:106173051"/>
<name>A0A1S3JHV8_LINAN</name>
<dbReference type="PROSITE" id="PS50104">
    <property type="entry name" value="TIR"/>
    <property type="match status" value="1"/>
</dbReference>
<dbReference type="SMART" id="SM00255">
    <property type="entry name" value="TIR"/>
    <property type="match status" value="1"/>
</dbReference>
<keyword evidence="1" id="KW-1133">Transmembrane helix</keyword>
<reference evidence="4" key="1">
    <citation type="submission" date="2025-08" db="UniProtKB">
        <authorList>
            <consortium name="RefSeq"/>
        </authorList>
    </citation>
    <scope>IDENTIFICATION</scope>
    <source>
        <tissue evidence="4">Gonads</tissue>
    </source>
</reference>
<keyword evidence="3" id="KW-1185">Reference proteome</keyword>
<dbReference type="Gene3D" id="3.40.50.10140">
    <property type="entry name" value="Toll/interleukin-1 receptor homology (TIR) domain"/>
    <property type="match status" value="1"/>
</dbReference>